<evidence type="ECO:0000256" key="1">
    <source>
        <dbReference type="SAM" id="MobiDB-lite"/>
    </source>
</evidence>
<organism evidence="3 4">
    <name type="scientific">Meloidogyne floridensis</name>
    <dbReference type="NCBI Taxonomy" id="298350"/>
    <lineage>
        <taxon>Eukaryota</taxon>
        <taxon>Metazoa</taxon>
        <taxon>Ecdysozoa</taxon>
        <taxon>Nematoda</taxon>
        <taxon>Chromadorea</taxon>
        <taxon>Rhabditida</taxon>
        <taxon>Tylenchina</taxon>
        <taxon>Tylenchomorpha</taxon>
        <taxon>Tylenchoidea</taxon>
        <taxon>Meloidogynidae</taxon>
        <taxon>Meloidogyninae</taxon>
        <taxon>Meloidogyne</taxon>
    </lineage>
</organism>
<dbReference type="SUPFAM" id="SSF50249">
    <property type="entry name" value="Nucleic acid-binding proteins"/>
    <property type="match status" value="1"/>
</dbReference>
<evidence type="ECO:0000313" key="4">
    <source>
        <dbReference type="WBParaSite" id="scf7180000419029.g3269"/>
    </source>
</evidence>
<feature type="compositionally biased region" description="Low complexity" evidence="1">
    <location>
        <begin position="558"/>
        <end position="571"/>
    </location>
</feature>
<feature type="signal peptide" evidence="2">
    <location>
        <begin position="1"/>
        <end position="18"/>
    </location>
</feature>
<dbReference type="AlphaFoldDB" id="A0A915NIL8"/>
<sequence length="842" mass="95847">MTFIVLVFVEFAPLLVKGMRNAPRIMQTGESQQVHANPPTFSLTELSFLMKILDSIEARGLSNAFNALEGLLNANNIILEGLLAYEGILALDKAGLPRNAPIGGQGLLPKIHEVLDYFTQVLTNHEDSVQQHYNTRLTRNGKLRFLNKRIEDYRQIVGGIEFIEAYDLAIGEFGENRNLNNIPNSLRNIRVQLSIVDYFYFFDEHEITANKLHNMLANRAFNTIQGIGSLVADLRSDELVLTDGAYPVRCQCNTDYENINNTQQFQQYVSLINTHPITGSSRQITREEFEAFEPYLIQGRRPNTYNLYQLLYSRYVYELREEDLQNRLKQYYINPKLIDLISNHALVYNHELTALQEFRTLRIPPQVRELYIPYNPPATPAVGQTGEAGSSGEAESSSGRRRSREDDGNGGNGGNGQRVAQRGRRNRGTRGNGGGNGDMSKRPHSSLNPQKQNSFTSKRQQFIDSIEMLDFQNVININQQIDGEDIPKYAQTILEQQQKIIEQLSNLLKIGGELLREQNGDNLNSNKENLLDESFVEVEKSFEEIERKKQKQAQNKENISSQQNVNSQQISTKKVRHEGSTNDCDFDNSFDECISFSNPDSLTEDSSRLNTSPGQTKEPEKDSTTISSTPNIPQNDSTTNTQLIVPSTPLQPIQKQNIYLDDLFMQDLSKYLNKWRKGRLFNFAELDFHNRDFGQYFEINCLVFSITSPSKEDIKNGCPVYLYVCDGTKLASPTKPFLLTEPNYHVLDDLFDGNLNYENMREYVQVFSCFDEFAEQAKALKAGDIIQARNIHVKIYQANSAQHIFNLRGLLNPSSNPFKRGLQLLGRKGKSLFKEKRTIAMI</sequence>
<proteinExistence type="predicted"/>
<name>A0A915NIL8_9BILA</name>
<evidence type="ECO:0000313" key="3">
    <source>
        <dbReference type="Proteomes" id="UP000887560"/>
    </source>
</evidence>
<feature type="compositionally biased region" description="Low complexity" evidence="1">
    <location>
        <begin position="383"/>
        <end position="397"/>
    </location>
</feature>
<feature type="region of interest" description="Disordered" evidence="1">
    <location>
        <begin position="597"/>
        <end position="645"/>
    </location>
</feature>
<dbReference type="Gene3D" id="2.40.50.140">
    <property type="entry name" value="Nucleic acid-binding proteins"/>
    <property type="match status" value="1"/>
</dbReference>
<feature type="compositionally biased region" description="Polar residues" evidence="1">
    <location>
        <begin position="445"/>
        <end position="458"/>
    </location>
</feature>
<keyword evidence="3" id="KW-1185">Reference proteome</keyword>
<protein>
    <submittedName>
        <fullName evidence="4">Uncharacterized protein</fullName>
    </submittedName>
</protein>
<dbReference type="WBParaSite" id="scf7180000419029.g3269">
    <property type="protein sequence ID" value="scf7180000419029.g3269"/>
    <property type="gene ID" value="scf7180000419029.g3269"/>
</dbReference>
<dbReference type="InterPro" id="IPR012340">
    <property type="entry name" value="NA-bd_OB-fold"/>
</dbReference>
<feature type="region of interest" description="Disordered" evidence="1">
    <location>
        <begin position="374"/>
        <end position="458"/>
    </location>
</feature>
<evidence type="ECO:0000256" key="2">
    <source>
        <dbReference type="SAM" id="SignalP"/>
    </source>
</evidence>
<feature type="region of interest" description="Disordered" evidence="1">
    <location>
        <begin position="547"/>
        <end position="582"/>
    </location>
</feature>
<dbReference type="Proteomes" id="UP000887560">
    <property type="component" value="Unplaced"/>
</dbReference>
<feature type="compositionally biased region" description="Polar residues" evidence="1">
    <location>
        <begin position="624"/>
        <end position="645"/>
    </location>
</feature>
<accession>A0A915NIL8</accession>
<reference evidence="4" key="1">
    <citation type="submission" date="2022-11" db="UniProtKB">
        <authorList>
            <consortium name="WormBaseParasite"/>
        </authorList>
    </citation>
    <scope>IDENTIFICATION</scope>
</reference>
<feature type="chain" id="PRO_5037655897" evidence="2">
    <location>
        <begin position="19"/>
        <end position="842"/>
    </location>
</feature>
<keyword evidence="2" id="KW-0732">Signal</keyword>